<gene>
    <name evidence="2" type="ORF">EQM13_01505</name>
</gene>
<feature type="transmembrane region" description="Helical" evidence="1">
    <location>
        <begin position="35"/>
        <end position="52"/>
    </location>
</feature>
<dbReference type="KEGG" id="spoa:EQM13_01505"/>
<dbReference type="OrthoDB" id="9936999at2"/>
<evidence type="ECO:0000256" key="1">
    <source>
        <dbReference type="SAM" id="Phobius"/>
    </source>
</evidence>
<dbReference type="Proteomes" id="UP000287969">
    <property type="component" value="Chromosome"/>
</dbReference>
<accession>A0A410Q8N2</accession>
<keyword evidence="1" id="KW-1133">Transmembrane helix</keyword>
<dbReference type="RefSeq" id="WP_128751748.1">
    <property type="nucleotide sequence ID" value="NZ_CP035282.1"/>
</dbReference>
<keyword evidence="3" id="KW-1185">Reference proteome</keyword>
<evidence type="ECO:0000313" key="2">
    <source>
        <dbReference type="EMBL" id="QAT60340.1"/>
    </source>
</evidence>
<evidence type="ECO:0000313" key="3">
    <source>
        <dbReference type="Proteomes" id="UP000287969"/>
    </source>
</evidence>
<keyword evidence="1" id="KW-0472">Membrane</keyword>
<dbReference type="EMBL" id="CP035282">
    <property type="protein sequence ID" value="QAT60340.1"/>
    <property type="molecule type" value="Genomic_DNA"/>
</dbReference>
<name>A0A410Q8N2_9FIRM</name>
<organism evidence="2 3">
    <name type="scientific">Acidilutibacter cellobiosedens</name>
    <dbReference type="NCBI Taxonomy" id="2507161"/>
    <lineage>
        <taxon>Bacteria</taxon>
        <taxon>Bacillati</taxon>
        <taxon>Bacillota</taxon>
        <taxon>Tissierellia</taxon>
        <taxon>Tissierellales</taxon>
        <taxon>Acidilutibacteraceae</taxon>
        <taxon>Acidilutibacter</taxon>
    </lineage>
</organism>
<proteinExistence type="predicted"/>
<sequence length="62" mass="7037">MKNFKRSRNLSLLAGFLFIINTILALVSTQFILVPILEAIASICFFAGAYDYHKKITKDNKD</sequence>
<keyword evidence="1" id="KW-0812">Transmembrane</keyword>
<reference evidence="3" key="1">
    <citation type="submission" date="2019-01" db="EMBL/GenBank/DDBJ databases">
        <title>Draft genomes of a novel of Sporanaerobacter strains.</title>
        <authorList>
            <person name="Ma S."/>
        </authorList>
    </citation>
    <scope>NUCLEOTIDE SEQUENCE [LARGE SCALE GENOMIC DNA]</scope>
    <source>
        <strain evidence="3">NJN-17</strain>
    </source>
</reference>
<dbReference type="AlphaFoldDB" id="A0A410Q8N2"/>
<protein>
    <submittedName>
        <fullName evidence="2">Uncharacterized protein</fullName>
    </submittedName>
</protein>